<keyword evidence="2" id="KW-1185">Reference proteome</keyword>
<dbReference type="AlphaFoldDB" id="A0A1W1XZH0"/>
<accession>A0A1W1XZH0</accession>
<name>A0A1W1XZH0_9CLOT</name>
<dbReference type="EMBL" id="FWXH01000032">
    <property type="protein sequence ID" value="SMC28921.1"/>
    <property type="molecule type" value="Genomic_DNA"/>
</dbReference>
<sequence>MCDYRLDFRGLITLEDYSSIDDYMELINTNDNLTITITEKNKLELEIFKSMLRNKNFLIYEKIKNNDGSYSIKVCKGK</sequence>
<gene>
    <name evidence="1" type="ORF">SAMN02745134_03707</name>
</gene>
<organism evidence="1 2">
    <name type="scientific">Clostridium acidisoli DSM 12555</name>
    <dbReference type="NCBI Taxonomy" id="1121291"/>
    <lineage>
        <taxon>Bacteria</taxon>
        <taxon>Bacillati</taxon>
        <taxon>Bacillota</taxon>
        <taxon>Clostridia</taxon>
        <taxon>Eubacteriales</taxon>
        <taxon>Clostridiaceae</taxon>
        <taxon>Clostridium</taxon>
    </lineage>
</organism>
<evidence type="ECO:0000313" key="2">
    <source>
        <dbReference type="Proteomes" id="UP000192468"/>
    </source>
</evidence>
<dbReference type="RefSeq" id="WP_084117694.1">
    <property type="nucleotide sequence ID" value="NZ_FWXH01000032.1"/>
</dbReference>
<dbReference type="Proteomes" id="UP000192468">
    <property type="component" value="Unassembled WGS sequence"/>
</dbReference>
<proteinExistence type="predicted"/>
<protein>
    <submittedName>
        <fullName evidence="1">Uncharacterized protein</fullName>
    </submittedName>
</protein>
<dbReference type="STRING" id="1121291.SAMN02745134_03707"/>
<dbReference type="OrthoDB" id="1935443at2"/>
<evidence type="ECO:0000313" key="1">
    <source>
        <dbReference type="EMBL" id="SMC28921.1"/>
    </source>
</evidence>
<reference evidence="1 2" key="1">
    <citation type="submission" date="2017-04" db="EMBL/GenBank/DDBJ databases">
        <authorList>
            <person name="Afonso C.L."/>
            <person name="Miller P.J."/>
            <person name="Scott M.A."/>
            <person name="Spackman E."/>
            <person name="Goraichik I."/>
            <person name="Dimitrov K.M."/>
            <person name="Suarez D.L."/>
            <person name="Swayne D.E."/>
        </authorList>
    </citation>
    <scope>NUCLEOTIDE SEQUENCE [LARGE SCALE GENOMIC DNA]</scope>
    <source>
        <strain evidence="1 2">DSM 12555</strain>
    </source>
</reference>